<evidence type="ECO:0000256" key="4">
    <source>
        <dbReference type="ARBA" id="ARBA00023163"/>
    </source>
</evidence>
<evidence type="ECO:0000313" key="7">
    <source>
        <dbReference type="Proteomes" id="UP000183487"/>
    </source>
</evidence>
<sequence>MSVHNLAGPTSLCRKLRFAQIVVFEQVLRSGSIVRAARALNMTQSAVTKVIQELESNIGGALLVRSNRGVTATEFGKLVARRAKALLGEMRHLTDEINAFHSGTSGQVLVGTLISASAVLLPRAIQLLKEKAPEVIVTLRIAQMDQLLQALVVGDLDVVVGRVPEDGSWRTAAPQLETEILHREQLCIVAGVHHPLASCACSTLPELTAFPWILPTRDSSLRQTTDRLFYDAGLPVPTNIVESLSVLTNVALMFDQKTIGLMPRSAAEQFVGRGSLAIIPLDPMPAFGDVGVFTVADALTVRAVELFKDCLRAAVLEI</sequence>
<keyword evidence="3" id="KW-0238">DNA-binding</keyword>
<dbReference type="Pfam" id="PF00126">
    <property type="entry name" value="HTH_1"/>
    <property type="match status" value="1"/>
</dbReference>
<gene>
    <name evidence="6" type="ORF">SAMN05443245_6234</name>
</gene>
<keyword evidence="2" id="KW-0805">Transcription regulation</keyword>
<dbReference type="PROSITE" id="PS50931">
    <property type="entry name" value="HTH_LYSR"/>
    <property type="match status" value="1"/>
</dbReference>
<dbReference type="GO" id="GO:0003700">
    <property type="term" value="F:DNA-binding transcription factor activity"/>
    <property type="evidence" value="ECO:0007669"/>
    <property type="project" value="InterPro"/>
</dbReference>
<dbReference type="Proteomes" id="UP000183487">
    <property type="component" value="Unassembled WGS sequence"/>
</dbReference>
<feature type="domain" description="HTH lysR-type" evidence="5">
    <location>
        <begin position="16"/>
        <end position="73"/>
    </location>
</feature>
<dbReference type="GO" id="GO:0003677">
    <property type="term" value="F:DNA binding"/>
    <property type="evidence" value="ECO:0007669"/>
    <property type="project" value="UniProtKB-KW"/>
</dbReference>
<evidence type="ECO:0000256" key="1">
    <source>
        <dbReference type="ARBA" id="ARBA00009437"/>
    </source>
</evidence>
<protein>
    <submittedName>
        <fullName evidence="6">Transcriptional regulator, LysR family</fullName>
    </submittedName>
</protein>
<accession>A0A1H1JEY7</accession>
<dbReference type="InterPro" id="IPR000847">
    <property type="entry name" value="LysR_HTH_N"/>
</dbReference>
<dbReference type="PANTHER" id="PTHR30419">
    <property type="entry name" value="HTH-TYPE TRANSCRIPTIONAL REGULATOR YBHD"/>
    <property type="match status" value="1"/>
</dbReference>
<evidence type="ECO:0000259" key="5">
    <source>
        <dbReference type="PROSITE" id="PS50931"/>
    </source>
</evidence>
<dbReference type="OrthoDB" id="8627799at2"/>
<dbReference type="AlphaFoldDB" id="A0A1H1JEY7"/>
<dbReference type="SUPFAM" id="SSF46785">
    <property type="entry name" value="Winged helix' DNA-binding domain"/>
    <property type="match status" value="1"/>
</dbReference>
<evidence type="ECO:0000256" key="2">
    <source>
        <dbReference type="ARBA" id="ARBA00023015"/>
    </source>
</evidence>
<evidence type="ECO:0000313" key="6">
    <source>
        <dbReference type="EMBL" id="SDR48572.1"/>
    </source>
</evidence>
<evidence type="ECO:0000256" key="3">
    <source>
        <dbReference type="ARBA" id="ARBA00023125"/>
    </source>
</evidence>
<dbReference type="Gene3D" id="3.40.190.290">
    <property type="match status" value="1"/>
</dbReference>
<dbReference type="InterPro" id="IPR036388">
    <property type="entry name" value="WH-like_DNA-bd_sf"/>
</dbReference>
<dbReference type="InterPro" id="IPR050950">
    <property type="entry name" value="HTH-type_LysR_regulators"/>
</dbReference>
<dbReference type="InterPro" id="IPR005119">
    <property type="entry name" value="LysR_subst-bd"/>
</dbReference>
<dbReference type="SUPFAM" id="SSF53850">
    <property type="entry name" value="Periplasmic binding protein-like II"/>
    <property type="match status" value="1"/>
</dbReference>
<name>A0A1H1JEY7_9BURK</name>
<dbReference type="InterPro" id="IPR036390">
    <property type="entry name" value="WH_DNA-bd_sf"/>
</dbReference>
<dbReference type="PRINTS" id="PR00039">
    <property type="entry name" value="HTHLYSR"/>
</dbReference>
<dbReference type="RefSeq" id="WP_074771463.1">
    <property type="nucleotide sequence ID" value="NZ_FNKP01000003.1"/>
</dbReference>
<reference evidence="7" key="1">
    <citation type="submission" date="2016-10" db="EMBL/GenBank/DDBJ databases">
        <authorList>
            <person name="Varghese N."/>
        </authorList>
    </citation>
    <scope>NUCLEOTIDE SEQUENCE [LARGE SCALE GENOMIC DNA]</scope>
    <source>
        <strain evidence="7">GAS106B</strain>
    </source>
</reference>
<dbReference type="Gene3D" id="1.10.10.10">
    <property type="entry name" value="Winged helix-like DNA-binding domain superfamily/Winged helix DNA-binding domain"/>
    <property type="match status" value="1"/>
</dbReference>
<comment type="similarity">
    <text evidence="1">Belongs to the LysR transcriptional regulatory family.</text>
</comment>
<organism evidence="6 7">
    <name type="scientific">Paraburkholderia fungorum</name>
    <dbReference type="NCBI Taxonomy" id="134537"/>
    <lineage>
        <taxon>Bacteria</taxon>
        <taxon>Pseudomonadati</taxon>
        <taxon>Pseudomonadota</taxon>
        <taxon>Betaproteobacteria</taxon>
        <taxon>Burkholderiales</taxon>
        <taxon>Burkholderiaceae</taxon>
        <taxon>Paraburkholderia</taxon>
    </lineage>
</organism>
<proteinExistence type="inferred from homology"/>
<dbReference type="Pfam" id="PF03466">
    <property type="entry name" value="LysR_substrate"/>
    <property type="match status" value="1"/>
</dbReference>
<keyword evidence="7" id="KW-1185">Reference proteome</keyword>
<dbReference type="PANTHER" id="PTHR30419:SF8">
    <property type="entry name" value="NITROGEN ASSIMILATION TRANSCRIPTIONAL ACTIVATOR-RELATED"/>
    <property type="match status" value="1"/>
</dbReference>
<dbReference type="EMBL" id="FNKP01000003">
    <property type="protein sequence ID" value="SDR48572.1"/>
    <property type="molecule type" value="Genomic_DNA"/>
</dbReference>
<keyword evidence="4" id="KW-0804">Transcription</keyword>
<dbReference type="GO" id="GO:0005829">
    <property type="term" value="C:cytosol"/>
    <property type="evidence" value="ECO:0007669"/>
    <property type="project" value="TreeGrafter"/>
</dbReference>